<evidence type="ECO:0000313" key="1">
    <source>
        <dbReference type="EMBL" id="KAE9527042.1"/>
    </source>
</evidence>
<comment type="caution">
    <text evidence="1">The sequence shown here is derived from an EMBL/GenBank/DDBJ whole genome shotgun (WGS) entry which is preliminary data.</text>
</comment>
<proteinExistence type="predicted"/>
<keyword evidence="2" id="KW-1185">Reference proteome</keyword>
<reference evidence="1 2" key="1">
    <citation type="submission" date="2019-08" db="EMBL/GenBank/DDBJ databases">
        <title>The genome of the soybean aphid Biotype 1, its phylome, world population structure and adaptation to the North American continent.</title>
        <authorList>
            <person name="Giordano R."/>
            <person name="Donthu R.K."/>
            <person name="Hernandez A.G."/>
            <person name="Wright C.L."/>
            <person name="Zimin A.V."/>
        </authorList>
    </citation>
    <scope>NUCLEOTIDE SEQUENCE [LARGE SCALE GENOMIC DNA]</scope>
    <source>
        <tissue evidence="1">Whole aphids</tissue>
    </source>
</reference>
<sequence length="175" mass="20446">MRNTSSINIVDFNFTLFQERNQLLTRRKIFFSMITDFQIKTRIHLNTMTYCKLHEGLHSSAVTGYFLPLHGGVNRFEGCHLLVLNHFQNQSLHIVRAEAANSLYEKLRSNQTVFSCTIINTNELQHQFYPIVYRNRSSSVHAPSNHCLINICLNNPWLNNKFLDVAYKQMTPKIK</sequence>
<protein>
    <submittedName>
        <fullName evidence="1">Uncharacterized protein</fullName>
    </submittedName>
</protein>
<dbReference type="Proteomes" id="UP000475862">
    <property type="component" value="Unassembled WGS sequence"/>
</dbReference>
<evidence type="ECO:0000313" key="2">
    <source>
        <dbReference type="Proteomes" id="UP000475862"/>
    </source>
</evidence>
<gene>
    <name evidence="1" type="ORF">AGLY_013690</name>
</gene>
<dbReference type="AlphaFoldDB" id="A0A6G0T8B9"/>
<dbReference type="EMBL" id="VYZN01000054">
    <property type="protein sequence ID" value="KAE9527042.1"/>
    <property type="molecule type" value="Genomic_DNA"/>
</dbReference>
<name>A0A6G0T8B9_APHGL</name>
<organism evidence="1 2">
    <name type="scientific">Aphis glycines</name>
    <name type="common">Soybean aphid</name>
    <dbReference type="NCBI Taxonomy" id="307491"/>
    <lineage>
        <taxon>Eukaryota</taxon>
        <taxon>Metazoa</taxon>
        <taxon>Ecdysozoa</taxon>
        <taxon>Arthropoda</taxon>
        <taxon>Hexapoda</taxon>
        <taxon>Insecta</taxon>
        <taxon>Pterygota</taxon>
        <taxon>Neoptera</taxon>
        <taxon>Paraneoptera</taxon>
        <taxon>Hemiptera</taxon>
        <taxon>Sternorrhyncha</taxon>
        <taxon>Aphidomorpha</taxon>
        <taxon>Aphidoidea</taxon>
        <taxon>Aphididae</taxon>
        <taxon>Aphidini</taxon>
        <taxon>Aphis</taxon>
        <taxon>Aphis</taxon>
    </lineage>
</organism>
<accession>A0A6G0T8B9</accession>